<dbReference type="PANTHER" id="PTHR23132:SF23">
    <property type="entry name" value="D-ALANINE--D-ALANINE LIGASE B"/>
    <property type="match status" value="1"/>
</dbReference>
<keyword evidence="5 11" id="KW-0547">Nucleotide-binding</keyword>
<comment type="function">
    <text evidence="10">Cell wall formation.</text>
</comment>
<dbReference type="PROSITE" id="PS50975">
    <property type="entry name" value="ATP_GRASP"/>
    <property type="match status" value="1"/>
</dbReference>
<dbReference type="PROSITE" id="PS00844">
    <property type="entry name" value="DALA_DALA_LIGASE_2"/>
    <property type="match status" value="1"/>
</dbReference>
<proteinExistence type="inferred from homology"/>
<accession>A0ABS8YHT4</accession>
<dbReference type="PANTHER" id="PTHR23132">
    <property type="entry name" value="D-ALANINE--D-ALANINE LIGASE"/>
    <property type="match status" value="1"/>
</dbReference>
<evidence type="ECO:0000256" key="4">
    <source>
        <dbReference type="ARBA" id="ARBA00022598"/>
    </source>
</evidence>
<dbReference type="Gene3D" id="3.30.1490.20">
    <property type="entry name" value="ATP-grasp fold, A domain"/>
    <property type="match status" value="1"/>
</dbReference>
<protein>
    <recommendedName>
        <fullName evidence="10">D-alanine--D-alanine ligase</fullName>
        <ecNumber evidence="10">6.3.2.4</ecNumber>
    </recommendedName>
    <alternativeName>
        <fullName evidence="10">D-Ala-D-Ala ligase</fullName>
    </alternativeName>
    <alternativeName>
        <fullName evidence="10">D-alanylalanine synthetase</fullName>
    </alternativeName>
</protein>
<dbReference type="Proteomes" id="UP001199916">
    <property type="component" value="Unassembled WGS sequence"/>
</dbReference>
<evidence type="ECO:0000256" key="1">
    <source>
        <dbReference type="ARBA" id="ARBA00004496"/>
    </source>
</evidence>
<gene>
    <name evidence="10" type="primary">ddl</name>
    <name evidence="13" type="ORF">LQV63_11415</name>
</gene>
<comment type="pathway">
    <text evidence="10">Cell wall biogenesis; peptidoglycan biosynthesis.</text>
</comment>
<keyword evidence="6 11" id="KW-0067">ATP-binding</keyword>
<evidence type="ECO:0000256" key="6">
    <source>
        <dbReference type="ARBA" id="ARBA00022840"/>
    </source>
</evidence>
<reference evidence="13 14" key="1">
    <citation type="submission" date="2021-11" db="EMBL/GenBank/DDBJ databases">
        <title>Draft genome sequence of Paenibacillus profundus YoMME, a new Gram-positive bacteria with exoelectrogenic properties.</title>
        <authorList>
            <person name="Hubenova Y."/>
            <person name="Hubenova E."/>
            <person name="Manasiev Y."/>
            <person name="Peykov S."/>
            <person name="Mitov M."/>
        </authorList>
    </citation>
    <scope>NUCLEOTIDE SEQUENCE [LARGE SCALE GENOMIC DNA]</scope>
    <source>
        <strain evidence="13 14">YoMME</strain>
    </source>
</reference>
<dbReference type="InterPro" id="IPR000291">
    <property type="entry name" value="D-Ala_lig_Van_CS"/>
</dbReference>
<dbReference type="EMBL" id="JAJNBZ010000007">
    <property type="protein sequence ID" value="MCE5169920.1"/>
    <property type="molecule type" value="Genomic_DNA"/>
</dbReference>
<dbReference type="InterPro" id="IPR016185">
    <property type="entry name" value="PreATP-grasp_dom_sf"/>
</dbReference>
<dbReference type="Pfam" id="PF01820">
    <property type="entry name" value="Dala_Dala_lig_N"/>
    <property type="match status" value="1"/>
</dbReference>
<dbReference type="Gene3D" id="3.30.470.20">
    <property type="entry name" value="ATP-grasp fold, B domain"/>
    <property type="match status" value="1"/>
</dbReference>
<dbReference type="InterPro" id="IPR011095">
    <property type="entry name" value="Dala_Dala_lig_C"/>
</dbReference>
<keyword evidence="9 10" id="KW-0961">Cell wall biogenesis/degradation</keyword>
<comment type="subcellular location">
    <subcellularLocation>
        <location evidence="1 10">Cytoplasm</location>
    </subcellularLocation>
</comment>
<dbReference type="RefSeq" id="WP_233696916.1">
    <property type="nucleotide sequence ID" value="NZ_JAJNBZ010000007.1"/>
</dbReference>
<keyword evidence="7 10" id="KW-0133">Cell shape</keyword>
<dbReference type="InterPro" id="IPR011127">
    <property type="entry name" value="Dala_Dala_lig_N"/>
</dbReference>
<dbReference type="HAMAP" id="MF_00047">
    <property type="entry name" value="Dala_Dala_lig"/>
    <property type="match status" value="1"/>
</dbReference>
<evidence type="ECO:0000256" key="5">
    <source>
        <dbReference type="ARBA" id="ARBA00022741"/>
    </source>
</evidence>
<comment type="caution">
    <text evidence="13">The sequence shown here is derived from an EMBL/GenBank/DDBJ whole genome shotgun (WGS) entry which is preliminary data.</text>
</comment>
<dbReference type="Pfam" id="PF07478">
    <property type="entry name" value="Dala_Dala_lig_C"/>
    <property type="match status" value="1"/>
</dbReference>
<comment type="catalytic activity">
    <reaction evidence="10">
        <text>2 D-alanine + ATP = D-alanyl-D-alanine + ADP + phosphate + H(+)</text>
        <dbReference type="Rhea" id="RHEA:11224"/>
        <dbReference type="ChEBI" id="CHEBI:15378"/>
        <dbReference type="ChEBI" id="CHEBI:30616"/>
        <dbReference type="ChEBI" id="CHEBI:43474"/>
        <dbReference type="ChEBI" id="CHEBI:57416"/>
        <dbReference type="ChEBI" id="CHEBI:57822"/>
        <dbReference type="ChEBI" id="CHEBI:456216"/>
        <dbReference type="EC" id="6.3.2.4"/>
    </reaction>
</comment>
<feature type="domain" description="ATP-grasp" evidence="12">
    <location>
        <begin position="98"/>
        <end position="293"/>
    </location>
</feature>
<dbReference type="SUPFAM" id="SSF56059">
    <property type="entry name" value="Glutathione synthetase ATP-binding domain-like"/>
    <property type="match status" value="1"/>
</dbReference>
<dbReference type="InterPro" id="IPR011761">
    <property type="entry name" value="ATP-grasp"/>
</dbReference>
<dbReference type="GO" id="GO:0016874">
    <property type="term" value="F:ligase activity"/>
    <property type="evidence" value="ECO:0007669"/>
    <property type="project" value="UniProtKB-KW"/>
</dbReference>
<evidence type="ECO:0000256" key="10">
    <source>
        <dbReference type="HAMAP-Rule" id="MF_00047"/>
    </source>
</evidence>
<keyword evidence="4 10" id="KW-0436">Ligase</keyword>
<dbReference type="NCBIfam" id="NF002378">
    <property type="entry name" value="PRK01372.1"/>
    <property type="match status" value="1"/>
</dbReference>
<evidence type="ECO:0000313" key="14">
    <source>
        <dbReference type="Proteomes" id="UP001199916"/>
    </source>
</evidence>
<dbReference type="InterPro" id="IPR013815">
    <property type="entry name" value="ATP_grasp_subdomain_1"/>
</dbReference>
<evidence type="ECO:0000256" key="3">
    <source>
        <dbReference type="ARBA" id="ARBA00022490"/>
    </source>
</evidence>
<keyword evidence="14" id="KW-1185">Reference proteome</keyword>
<name>A0ABS8YHT4_9BACL</name>
<evidence type="ECO:0000256" key="7">
    <source>
        <dbReference type="ARBA" id="ARBA00022960"/>
    </source>
</evidence>
<dbReference type="Gene3D" id="3.40.50.20">
    <property type="match status" value="1"/>
</dbReference>
<organism evidence="13 14">
    <name type="scientific">Paenibacillus profundus</name>
    <dbReference type="NCBI Taxonomy" id="1173085"/>
    <lineage>
        <taxon>Bacteria</taxon>
        <taxon>Bacillati</taxon>
        <taxon>Bacillota</taxon>
        <taxon>Bacilli</taxon>
        <taxon>Bacillales</taxon>
        <taxon>Paenibacillaceae</taxon>
        <taxon>Paenibacillus</taxon>
    </lineage>
</organism>
<evidence type="ECO:0000313" key="13">
    <source>
        <dbReference type="EMBL" id="MCE5169920.1"/>
    </source>
</evidence>
<dbReference type="PROSITE" id="PS00843">
    <property type="entry name" value="DALA_DALA_LIGASE_1"/>
    <property type="match status" value="1"/>
</dbReference>
<comment type="similarity">
    <text evidence="2 10">Belongs to the D-alanine--D-alanine ligase family.</text>
</comment>
<evidence type="ECO:0000256" key="11">
    <source>
        <dbReference type="PROSITE-ProRule" id="PRU00409"/>
    </source>
</evidence>
<dbReference type="PIRSF" id="PIRSF039102">
    <property type="entry name" value="Ddl/VanB"/>
    <property type="match status" value="1"/>
</dbReference>
<dbReference type="EC" id="6.3.2.4" evidence="10"/>
<dbReference type="SUPFAM" id="SSF52440">
    <property type="entry name" value="PreATP-grasp domain"/>
    <property type="match status" value="1"/>
</dbReference>
<evidence type="ECO:0000256" key="2">
    <source>
        <dbReference type="ARBA" id="ARBA00010871"/>
    </source>
</evidence>
<dbReference type="InterPro" id="IPR005905">
    <property type="entry name" value="D_ala_D_ala"/>
</dbReference>
<dbReference type="NCBIfam" id="TIGR01205">
    <property type="entry name" value="D_ala_D_alaTIGR"/>
    <property type="match status" value="1"/>
</dbReference>
<evidence type="ECO:0000256" key="8">
    <source>
        <dbReference type="ARBA" id="ARBA00022984"/>
    </source>
</evidence>
<keyword evidence="8 10" id="KW-0573">Peptidoglycan synthesis</keyword>
<evidence type="ECO:0000259" key="12">
    <source>
        <dbReference type="PROSITE" id="PS50975"/>
    </source>
</evidence>
<sequence length="309" mass="33582">MKVGVIMGGISSERQVSLMTGKEIMAHLGEKYEAVPIELNSKEELVEKVKAIDIAVLALHGKYGEDGTVQGTLETLGIPYTGGGVLASSLCMDKELSKKIIRFEGIATPDWMLITSLDELDTAEVGNRLGYPVVVKPNTGGSSIGVQIVERADSLRQAVADALQWDREVLLEQYIGGDEITCAVLNGTMLPIVSIRANAHFFDYSSKYDDGGAAEEVVELPESYDNQVREAALRIYKAMKCSVYARIDMMIKDGIPYVLEVNTLPGLTKNSLLPKSAQAAGISYSQLLDEIITHSLRERAQEEAGLLGR</sequence>
<keyword evidence="3 10" id="KW-0963">Cytoplasm</keyword>
<evidence type="ECO:0000256" key="9">
    <source>
        <dbReference type="ARBA" id="ARBA00023316"/>
    </source>
</evidence>